<reference evidence="1 2" key="1">
    <citation type="submission" date="2020-07" db="EMBL/GenBank/DDBJ databases">
        <title>Halophilic bacteria isolated from french cheeses.</title>
        <authorList>
            <person name="Kothe C.I."/>
            <person name="Farah-Kraiem B."/>
            <person name="Renault P."/>
            <person name="Dridi B."/>
        </authorList>
    </citation>
    <scope>NUCLEOTIDE SEQUENCE [LARGE SCALE GENOMIC DNA]</scope>
    <source>
        <strain evidence="1 2">FME20</strain>
    </source>
</reference>
<comment type="caution">
    <text evidence="1">The sequence shown here is derived from an EMBL/GenBank/DDBJ whole genome shotgun (WGS) entry which is preliminary data.</text>
</comment>
<proteinExistence type="predicted"/>
<accession>A0ABR9G3U0</accession>
<sequence>MGMWFASGERQAGRIMQQLQGSVVESVRSVSNYEAALANVATWQKAEHAAGREGGDLRSLTPAQAVAYLEQRGEAVGQKTLDQERQAIQLMQQHVTGHLAQGER</sequence>
<dbReference type="Proteomes" id="UP001645038">
    <property type="component" value="Unassembled WGS sequence"/>
</dbReference>
<dbReference type="RefSeq" id="WP_225736385.1">
    <property type="nucleotide sequence ID" value="NZ_RRZB01000161.1"/>
</dbReference>
<organism evidence="1 2">
    <name type="scientific">Halomonas colorata</name>
    <dbReference type="NCBI Taxonomy" id="2742615"/>
    <lineage>
        <taxon>Bacteria</taxon>
        <taxon>Pseudomonadati</taxon>
        <taxon>Pseudomonadota</taxon>
        <taxon>Gammaproteobacteria</taxon>
        <taxon>Oceanospirillales</taxon>
        <taxon>Halomonadaceae</taxon>
        <taxon>Halomonas</taxon>
    </lineage>
</organism>
<keyword evidence="2" id="KW-1185">Reference proteome</keyword>
<evidence type="ECO:0000313" key="1">
    <source>
        <dbReference type="EMBL" id="MBE0465578.1"/>
    </source>
</evidence>
<dbReference type="EMBL" id="RRZB01000161">
    <property type="protein sequence ID" value="MBE0465578.1"/>
    <property type="molecule type" value="Genomic_DNA"/>
</dbReference>
<feature type="non-terminal residue" evidence="1">
    <location>
        <position position="104"/>
    </location>
</feature>
<name>A0ABR9G3U0_9GAMM</name>
<gene>
    <name evidence="1" type="ORF">EI547_19390</name>
</gene>
<evidence type="ECO:0000313" key="2">
    <source>
        <dbReference type="Proteomes" id="UP001645038"/>
    </source>
</evidence>
<protein>
    <submittedName>
        <fullName evidence="1">Site-specific integrase</fullName>
    </submittedName>
</protein>